<dbReference type="EMBL" id="RBAN01000008">
    <property type="protein sequence ID" value="RKN50192.1"/>
    <property type="molecule type" value="Genomic_DNA"/>
</dbReference>
<sequence>MSADKRPPATGNRTWSVGELAAVTGLTVRALHHYDEVGLLVPTLRTSAGHRRYTPSDVRRLHRVTALRGFGFSLAQIRLLLDDADLDVRELVRRQLDQAEDRVARAQRLRTSLLGVLDALDDAAAEPSASVLVQLIEVMTAVEHTYTPEELERMAEHRRRMAAQLSPQQLAEMVERRRALRDQLTPEQIIEMQRRRHGRVSAGGDS</sequence>
<organism evidence="3 4">
    <name type="scientific">Micromonospora costi</name>
    <dbReference type="NCBI Taxonomy" id="1530042"/>
    <lineage>
        <taxon>Bacteria</taxon>
        <taxon>Bacillati</taxon>
        <taxon>Actinomycetota</taxon>
        <taxon>Actinomycetes</taxon>
        <taxon>Micromonosporales</taxon>
        <taxon>Micromonosporaceae</taxon>
        <taxon>Micromonospora</taxon>
    </lineage>
</organism>
<dbReference type="GO" id="GO:0003677">
    <property type="term" value="F:DNA binding"/>
    <property type="evidence" value="ECO:0007669"/>
    <property type="project" value="UniProtKB-KW"/>
</dbReference>
<evidence type="ECO:0000259" key="2">
    <source>
        <dbReference type="PROSITE" id="PS50937"/>
    </source>
</evidence>
<reference evidence="3 4" key="1">
    <citation type="journal article" date="2015" name="Int. J. Syst. Evol. Microbiol.">
        <title>Micromonospora costi sp. nov., isolated from a leaf of Costus speciosus.</title>
        <authorList>
            <person name="Thawai C."/>
        </authorList>
    </citation>
    <scope>NUCLEOTIDE SEQUENCE [LARGE SCALE GENOMIC DNA]</scope>
    <source>
        <strain evidence="3 4">CS1-12</strain>
    </source>
</reference>
<dbReference type="OrthoDB" id="9809391at2"/>
<dbReference type="InterPro" id="IPR009061">
    <property type="entry name" value="DNA-bd_dom_put_sf"/>
</dbReference>
<dbReference type="PRINTS" id="PR00040">
    <property type="entry name" value="HTHMERR"/>
</dbReference>
<feature type="domain" description="HTH merR-type" evidence="2">
    <location>
        <begin position="14"/>
        <end position="83"/>
    </location>
</feature>
<dbReference type="SUPFAM" id="SSF46955">
    <property type="entry name" value="Putative DNA-binding domain"/>
    <property type="match status" value="1"/>
</dbReference>
<dbReference type="Proteomes" id="UP000279968">
    <property type="component" value="Unassembled WGS sequence"/>
</dbReference>
<dbReference type="InterPro" id="IPR047057">
    <property type="entry name" value="MerR_fam"/>
</dbReference>
<evidence type="ECO:0000313" key="4">
    <source>
        <dbReference type="Proteomes" id="UP000279968"/>
    </source>
</evidence>
<dbReference type="SMART" id="SM00422">
    <property type="entry name" value="HTH_MERR"/>
    <property type="match status" value="1"/>
</dbReference>
<evidence type="ECO:0000313" key="3">
    <source>
        <dbReference type="EMBL" id="RKN50192.1"/>
    </source>
</evidence>
<keyword evidence="4" id="KW-1185">Reference proteome</keyword>
<comment type="caution">
    <text evidence="3">The sequence shown here is derived from an EMBL/GenBank/DDBJ whole genome shotgun (WGS) entry which is preliminary data.</text>
</comment>
<proteinExistence type="predicted"/>
<dbReference type="PROSITE" id="PS00552">
    <property type="entry name" value="HTH_MERR_1"/>
    <property type="match status" value="1"/>
</dbReference>
<protein>
    <submittedName>
        <fullName evidence="3">MerR family transcriptional regulator</fullName>
    </submittedName>
</protein>
<name>A0A3A9ZPP7_9ACTN</name>
<dbReference type="Gene3D" id="1.10.1660.10">
    <property type="match status" value="1"/>
</dbReference>
<dbReference type="PANTHER" id="PTHR30204">
    <property type="entry name" value="REDOX-CYCLING DRUG-SENSING TRANSCRIPTIONAL ACTIVATOR SOXR"/>
    <property type="match status" value="1"/>
</dbReference>
<gene>
    <name evidence="3" type="ORF">D7193_30545</name>
</gene>
<dbReference type="InterPro" id="IPR000551">
    <property type="entry name" value="MerR-type_HTH_dom"/>
</dbReference>
<dbReference type="PROSITE" id="PS50937">
    <property type="entry name" value="HTH_MERR_2"/>
    <property type="match status" value="1"/>
</dbReference>
<dbReference type="RefSeq" id="WP_120783129.1">
    <property type="nucleotide sequence ID" value="NZ_JBHLUP010000005.1"/>
</dbReference>
<dbReference type="AlphaFoldDB" id="A0A3A9ZPP7"/>
<dbReference type="Pfam" id="PF13411">
    <property type="entry name" value="MerR_1"/>
    <property type="match status" value="1"/>
</dbReference>
<dbReference type="GO" id="GO:0003700">
    <property type="term" value="F:DNA-binding transcription factor activity"/>
    <property type="evidence" value="ECO:0007669"/>
    <property type="project" value="InterPro"/>
</dbReference>
<accession>A0A3A9ZPP7</accession>
<evidence type="ECO:0000256" key="1">
    <source>
        <dbReference type="ARBA" id="ARBA00023125"/>
    </source>
</evidence>
<keyword evidence="1" id="KW-0238">DNA-binding</keyword>
<dbReference type="PANTHER" id="PTHR30204:SF90">
    <property type="entry name" value="HTH-TYPE TRANSCRIPTIONAL ACTIVATOR MTA"/>
    <property type="match status" value="1"/>
</dbReference>